<evidence type="ECO:0000313" key="2">
    <source>
        <dbReference type="EMBL" id="KAA6437087.1"/>
    </source>
</evidence>
<dbReference type="Proteomes" id="UP000323994">
    <property type="component" value="Unassembled WGS sequence"/>
</dbReference>
<dbReference type="OrthoDB" id="5706484at2"/>
<keyword evidence="1" id="KW-0812">Transmembrane</keyword>
<dbReference type="EMBL" id="VBSN01000059">
    <property type="protein sequence ID" value="KAA6437087.1"/>
    <property type="molecule type" value="Genomic_DNA"/>
</dbReference>
<comment type="caution">
    <text evidence="2">The sequence shown here is derived from an EMBL/GenBank/DDBJ whole genome shotgun (WGS) entry which is preliminary data.</text>
</comment>
<accession>A0A5M8QLJ6</accession>
<feature type="transmembrane region" description="Helical" evidence="1">
    <location>
        <begin position="81"/>
        <end position="99"/>
    </location>
</feature>
<feature type="transmembrane region" description="Helical" evidence="1">
    <location>
        <begin position="111"/>
        <end position="131"/>
    </location>
</feature>
<dbReference type="AlphaFoldDB" id="A0A5M8QLJ6"/>
<sequence>MAPIKILVIIGSLLWVTFLGIVLYNTYAYASPFFWFSIATHAVTLTIVTGIYIYQVILIYQTDLSEALLKTQYRLAYLKSSTLWIYKLMFLHAPVWTTFSIQQKMFSNPAWLTAQVIVTFIFLAVAFWLFCNIKYENRNKKWFQFIFSGKDWYFVIKSIEMLKQVKGYRNAIPDPA</sequence>
<proteinExistence type="predicted"/>
<feature type="transmembrane region" description="Helical" evidence="1">
    <location>
        <begin position="33"/>
        <end position="60"/>
    </location>
</feature>
<keyword evidence="3" id="KW-1185">Reference proteome</keyword>
<name>A0A5M8QLJ6_9BACT</name>
<organism evidence="2 3">
    <name type="scientific">Dyadobacter flavalbus</name>
    <dbReference type="NCBI Taxonomy" id="2579942"/>
    <lineage>
        <taxon>Bacteria</taxon>
        <taxon>Pseudomonadati</taxon>
        <taxon>Bacteroidota</taxon>
        <taxon>Cytophagia</taxon>
        <taxon>Cytophagales</taxon>
        <taxon>Spirosomataceae</taxon>
        <taxon>Dyadobacter</taxon>
    </lineage>
</organism>
<evidence type="ECO:0000313" key="3">
    <source>
        <dbReference type="Proteomes" id="UP000323994"/>
    </source>
</evidence>
<protein>
    <submittedName>
        <fullName evidence="2">Uncharacterized protein</fullName>
    </submittedName>
</protein>
<dbReference type="RefSeq" id="WP_139013845.1">
    <property type="nucleotide sequence ID" value="NZ_VBSN01000059.1"/>
</dbReference>
<keyword evidence="1" id="KW-0472">Membrane</keyword>
<keyword evidence="1" id="KW-1133">Transmembrane helix</keyword>
<reference evidence="2 3" key="1">
    <citation type="submission" date="2019-05" db="EMBL/GenBank/DDBJ databases">
        <authorList>
            <person name="Qu J.-H."/>
        </authorList>
    </citation>
    <scope>NUCLEOTIDE SEQUENCE [LARGE SCALE GENOMIC DNA]</scope>
    <source>
        <strain evidence="2 3">NS28</strain>
    </source>
</reference>
<feature type="transmembrane region" description="Helical" evidence="1">
    <location>
        <begin position="7"/>
        <end position="27"/>
    </location>
</feature>
<evidence type="ECO:0000256" key="1">
    <source>
        <dbReference type="SAM" id="Phobius"/>
    </source>
</evidence>
<gene>
    <name evidence="2" type="ORF">FEM33_20445</name>
</gene>